<organism evidence="1">
    <name type="scientific">marine sediment metagenome</name>
    <dbReference type="NCBI Taxonomy" id="412755"/>
    <lineage>
        <taxon>unclassified sequences</taxon>
        <taxon>metagenomes</taxon>
        <taxon>ecological metagenomes</taxon>
    </lineage>
</organism>
<gene>
    <name evidence="1" type="ORF">LCGC14_2012330</name>
</gene>
<dbReference type="EMBL" id="LAZR01023092">
    <property type="protein sequence ID" value="KKL79686.1"/>
    <property type="molecule type" value="Genomic_DNA"/>
</dbReference>
<comment type="caution">
    <text evidence="1">The sequence shown here is derived from an EMBL/GenBank/DDBJ whole genome shotgun (WGS) entry which is preliminary data.</text>
</comment>
<name>A0A0F9FMD9_9ZZZZ</name>
<dbReference type="AlphaFoldDB" id="A0A0F9FMD9"/>
<sequence length="100" mass="11371">MESGELVILERMARNFPVKRITMGRVEGDYGVVYLAWGRDATGVYHGIWGHMGVARTMESTKGAKLKKFKEIMLRDAEGFIDELRKVRMIKEGMFHAGHA</sequence>
<accession>A0A0F9FMD9</accession>
<reference evidence="1" key="1">
    <citation type="journal article" date="2015" name="Nature">
        <title>Complex archaea that bridge the gap between prokaryotes and eukaryotes.</title>
        <authorList>
            <person name="Spang A."/>
            <person name="Saw J.H."/>
            <person name="Jorgensen S.L."/>
            <person name="Zaremba-Niedzwiedzka K."/>
            <person name="Martijn J."/>
            <person name="Lind A.E."/>
            <person name="van Eijk R."/>
            <person name="Schleper C."/>
            <person name="Guy L."/>
            <person name="Ettema T.J."/>
        </authorList>
    </citation>
    <scope>NUCLEOTIDE SEQUENCE</scope>
</reference>
<proteinExistence type="predicted"/>
<evidence type="ECO:0000313" key="1">
    <source>
        <dbReference type="EMBL" id="KKL79686.1"/>
    </source>
</evidence>
<protein>
    <submittedName>
        <fullName evidence="1">Uncharacterized protein</fullName>
    </submittedName>
</protein>